<dbReference type="InterPro" id="IPR046335">
    <property type="entry name" value="LacI/GalR-like_sensor"/>
</dbReference>
<sequence length="325" mass="36579">MSTLKDVAKECGLSVTTVSRALNNRGYISSEAHEKIQAAMKKLNYQPNEIARSLSKQSSKSIGVIMPYIDQPFFSRLLNYLELEADKKGYILYVFCSKAYAAKEEEYLEICKRHRVAGIILCTDAVNIDKFASVSVPIISLEREISYAAESIVCDNEAGGKMVAEHLYRQGCRKLLYLNPGHWTGMQSDSRGISFRRQGEQMGMQVKEYCATWEEHKRLDYHKTILEVLEKNPDADGIFCNGDAMALQTIQICHRKGIDIPGQVRIVGYDDAQLAELSWPPLTTVHQPIREMAEKAIESVDRLCNGRKIAAKVLLPVTLVIRETA</sequence>
<dbReference type="AlphaFoldDB" id="A0AAE3DS57"/>
<keyword evidence="7" id="KW-1185">Reference proteome</keyword>
<dbReference type="SUPFAM" id="SSF47413">
    <property type="entry name" value="lambda repressor-like DNA-binding domains"/>
    <property type="match status" value="1"/>
</dbReference>
<dbReference type="Proteomes" id="UP001197875">
    <property type="component" value="Unassembled WGS sequence"/>
</dbReference>
<dbReference type="EMBL" id="JAJEPR010000008">
    <property type="protein sequence ID" value="MCC2189445.1"/>
    <property type="molecule type" value="Genomic_DNA"/>
</dbReference>
<dbReference type="RefSeq" id="WP_227614791.1">
    <property type="nucleotide sequence ID" value="NZ_JAJEPR010000008.1"/>
</dbReference>
<evidence type="ECO:0000256" key="1">
    <source>
        <dbReference type="ARBA" id="ARBA00022491"/>
    </source>
</evidence>
<dbReference type="Pfam" id="PF00356">
    <property type="entry name" value="LacI"/>
    <property type="match status" value="1"/>
</dbReference>
<dbReference type="CDD" id="cd01392">
    <property type="entry name" value="HTH_LacI"/>
    <property type="match status" value="1"/>
</dbReference>
<evidence type="ECO:0000256" key="4">
    <source>
        <dbReference type="ARBA" id="ARBA00023163"/>
    </source>
</evidence>
<evidence type="ECO:0000256" key="2">
    <source>
        <dbReference type="ARBA" id="ARBA00023015"/>
    </source>
</evidence>
<keyword evidence="2" id="KW-0805">Transcription regulation</keyword>
<dbReference type="GO" id="GO:0003700">
    <property type="term" value="F:DNA-binding transcription factor activity"/>
    <property type="evidence" value="ECO:0007669"/>
    <property type="project" value="TreeGrafter"/>
</dbReference>
<reference evidence="6 7" key="1">
    <citation type="submission" date="2021-10" db="EMBL/GenBank/DDBJ databases">
        <title>Anaerobic single-cell dispensing facilitates the cultivation of human gut bacteria.</title>
        <authorList>
            <person name="Afrizal A."/>
        </authorList>
    </citation>
    <scope>NUCLEOTIDE SEQUENCE [LARGE SCALE GENOMIC DNA]</scope>
    <source>
        <strain evidence="6 7">CLA-AA-H277</strain>
    </source>
</reference>
<keyword evidence="3" id="KW-0238">DNA-binding</keyword>
<dbReference type="PANTHER" id="PTHR30146">
    <property type="entry name" value="LACI-RELATED TRANSCRIPTIONAL REPRESSOR"/>
    <property type="match status" value="1"/>
</dbReference>
<dbReference type="InterPro" id="IPR010982">
    <property type="entry name" value="Lambda_DNA-bd_dom_sf"/>
</dbReference>
<accession>A0AAE3DS57</accession>
<organism evidence="6 7">
    <name type="scientific">Fusicatenibacter faecihominis</name>
    <dbReference type="NCBI Taxonomy" id="2881276"/>
    <lineage>
        <taxon>Bacteria</taxon>
        <taxon>Bacillati</taxon>
        <taxon>Bacillota</taxon>
        <taxon>Clostridia</taxon>
        <taxon>Lachnospirales</taxon>
        <taxon>Lachnospiraceae</taxon>
        <taxon>Fusicatenibacter</taxon>
    </lineage>
</organism>
<dbReference type="InterPro" id="IPR000843">
    <property type="entry name" value="HTH_LacI"/>
</dbReference>
<name>A0AAE3DS57_9FIRM</name>
<dbReference type="CDD" id="cd06291">
    <property type="entry name" value="PBP1_Qymf-like"/>
    <property type="match status" value="1"/>
</dbReference>
<protein>
    <submittedName>
        <fullName evidence="6">LacI family transcriptional regulator</fullName>
    </submittedName>
</protein>
<feature type="domain" description="HTH lacI-type" evidence="5">
    <location>
        <begin position="2"/>
        <end position="56"/>
    </location>
</feature>
<dbReference type="Pfam" id="PF13377">
    <property type="entry name" value="Peripla_BP_3"/>
    <property type="match status" value="1"/>
</dbReference>
<keyword evidence="4" id="KW-0804">Transcription</keyword>
<dbReference type="Gene3D" id="1.10.260.40">
    <property type="entry name" value="lambda repressor-like DNA-binding domains"/>
    <property type="match status" value="1"/>
</dbReference>
<evidence type="ECO:0000259" key="5">
    <source>
        <dbReference type="PROSITE" id="PS50932"/>
    </source>
</evidence>
<gene>
    <name evidence="6" type="ORF">LKD71_06460</name>
</gene>
<proteinExistence type="predicted"/>
<evidence type="ECO:0000313" key="6">
    <source>
        <dbReference type="EMBL" id="MCC2189445.1"/>
    </source>
</evidence>
<dbReference type="PANTHER" id="PTHR30146:SF95">
    <property type="entry name" value="RIBOSE OPERON REPRESSOR"/>
    <property type="match status" value="1"/>
</dbReference>
<evidence type="ECO:0000313" key="7">
    <source>
        <dbReference type="Proteomes" id="UP001197875"/>
    </source>
</evidence>
<comment type="caution">
    <text evidence="6">The sequence shown here is derived from an EMBL/GenBank/DDBJ whole genome shotgun (WGS) entry which is preliminary data.</text>
</comment>
<dbReference type="SUPFAM" id="SSF53822">
    <property type="entry name" value="Periplasmic binding protein-like I"/>
    <property type="match status" value="1"/>
</dbReference>
<keyword evidence="1" id="KW-0678">Repressor</keyword>
<dbReference type="PROSITE" id="PS50932">
    <property type="entry name" value="HTH_LACI_2"/>
    <property type="match status" value="1"/>
</dbReference>
<dbReference type="GO" id="GO:0000976">
    <property type="term" value="F:transcription cis-regulatory region binding"/>
    <property type="evidence" value="ECO:0007669"/>
    <property type="project" value="TreeGrafter"/>
</dbReference>
<evidence type="ECO:0000256" key="3">
    <source>
        <dbReference type="ARBA" id="ARBA00023125"/>
    </source>
</evidence>
<dbReference type="Gene3D" id="3.40.50.2300">
    <property type="match status" value="2"/>
</dbReference>
<dbReference type="SMART" id="SM00354">
    <property type="entry name" value="HTH_LACI"/>
    <property type="match status" value="1"/>
</dbReference>
<dbReference type="InterPro" id="IPR028082">
    <property type="entry name" value="Peripla_BP_I"/>
</dbReference>